<evidence type="ECO:0000313" key="2">
    <source>
        <dbReference type="EMBL" id="KAE8996495.1"/>
    </source>
</evidence>
<dbReference type="EMBL" id="QXFT01000862">
    <property type="protein sequence ID" value="KAE9334299.1"/>
    <property type="molecule type" value="Genomic_DNA"/>
</dbReference>
<reference evidence="5 7" key="1">
    <citation type="submission" date="2018-09" db="EMBL/GenBank/DDBJ databases">
        <title>Genomic investigation of the strawberry pathogen Phytophthora fragariae indicates pathogenicity is determined by transcriptional variation in three key races.</title>
        <authorList>
            <person name="Adams T.M."/>
            <person name="Armitage A.D."/>
            <person name="Sobczyk M.K."/>
            <person name="Bates H.J."/>
            <person name="Dunwell J.M."/>
            <person name="Nellist C.F."/>
            <person name="Harrison R.J."/>
        </authorList>
    </citation>
    <scope>NUCLEOTIDE SEQUENCE [LARGE SCALE GENOMIC DNA]</scope>
    <source>
        <strain evidence="3 5">SCRP249</strain>
        <strain evidence="2 7">SCRP324</strain>
        <strain evidence="4 6">SCRP333</strain>
    </source>
</reference>
<evidence type="ECO:0000313" key="4">
    <source>
        <dbReference type="EMBL" id="KAE9334299.1"/>
    </source>
</evidence>
<dbReference type="AlphaFoldDB" id="A0A6A3JVM3"/>
<feature type="signal peptide" evidence="1">
    <location>
        <begin position="1"/>
        <end position="18"/>
    </location>
</feature>
<accession>A0A6A3JVM3</accession>
<evidence type="ECO:0000256" key="1">
    <source>
        <dbReference type="SAM" id="SignalP"/>
    </source>
</evidence>
<dbReference type="Proteomes" id="UP000429607">
    <property type="component" value="Unassembled WGS sequence"/>
</dbReference>
<evidence type="ECO:0000313" key="3">
    <source>
        <dbReference type="EMBL" id="KAE9031690.1"/>
    </source>
</evidence>
<feature type="chain" id="PRO_5036164654" description="Secreted protein" evidence="1">
    <location>
        <begin position="19"/>
        <end position="92"/>
    </location>
</feature>
<keyword evidence="6" id="KW-1185">Reference proteome</keyword>
<protein>
    <recommendedName>
        <fullName evidence="8">Secreted protein</fullName>
    </recommendedName>
</protein>
<evidence type="ECO:0000313" key="7">
    <source>
        <dbReference type="Proteomes" id="UP000435112"/>
    </source>
</evidence>
<dbReference type="Proteomes" id="UP000434957">
    <property type="component" value="Unassembled WGS sequence"/>
</dbReference>
<sequence length="92" mass="10038">MYRVGALSWLQLTRLIVGHTITSFVIVLNQGSSNCEIRCVTHDVVRTGLAGNCQYRRLSQAGLECIKCLLTVSSPLQCSTLLSCDNGRILPA</sequence>
<evidence type="ECO:0008006" key="8">
    <source>
        <dbReference type="Google" id="ProtNLM"/>
    </source>
</evidence>
<keyword evidence="1" id="KW-0732">Signal</keyword>
<organism evidence="2 7">
    <name type="scientific">Phytophthora rubi</name>
    <dbReference type="NCBI Taxonomy" id="129364"/>
    <lineage>
        <taxon>Eukaryota</taxon>
        <taxon>Sar</taxon>
        <taxon>Stramenopiles</taxon>
        <taxon>Oomycota</taxon>
        <taxon>Peronosporomycetes</taxon>
        <taxon>Peronosporales</taxon>
        <taxon>Peronosporaceae</taxon>
        <taxon>Phytophthora</taxon>
    </lineage>
</organism>
<proteinExistence type="predicted"/>
<dbReference type="Proteomes" id="UP000435112">
    <property type="component" value="Unassembled WGS sequence"/>
</dbReference>
<comment type="caution">
    <text evidence="2">The sequence shown here is derived from an EMBL/GenBank/DDBJ whole genome shotgun (WGS) entry which is preliminary data.</text>
</comment>
<dbReference type="EMBL" id="QXFV01000660">
    <property type="protein sequence ID" value="KAE9031690.1"/>
    <property type="molecule type" value="Genomic_DNA"/>
</dbReference>
<name>A0A6A3JVM3_9STRA</name>
<evidence type="ECO:0000313" key="6">
    <source>
        <dbReference type="Proteomes" id="UP000434957"/>
    </source>
</evidence>
<gene>
    <name evidence="3" type="ORF">PR001_g10950</name>
    <name evidence="2" type="ORF">PR002_g19305</name>
    <name evidence="4" type="ORF">PR003_g13584</name>
</gene>
<dbReference type="EMBL" id="QXFU01001734">
    <property type="protein sequence ID" value="KAE8996495.1"/>
    <property type="molecule type" value="Genomic_DNA"/>
</dbReference>
<evidence type="ECO:0000313" key="5">
    <source>
        <dbReference type="Proteomes" id="UP000429607"/>
    </source>
</evidence>